<keyword evidence="4" id="KW-1185">Reference proteome</keyword>
<protein>
    <recommendedName>
        <fullName evidence="5">Thiolase family protein</fullName>
    </recommendedName>
</protein>
<dbReference type="CDD" id="cd00829">
    <property type="entry name" value="SCP-x_thiolase"/>
    <property type="match status" value="1"/>
</dbReference>
<evidence type="ECO:0000313" key="4">
    <source>
        <dbReference type="Proteomes" id="UP001055167"/>
    </source>
</evidence>
<dbReference type="InterPro" id="IPR016039">
    <property type="entry name" value="Thiolase-like"/>
</dbReference>
<dbReference type="InterPro" id="IPR020616">
    <property type="entry name" value="Thiolase_N"/>
</dbReference>
<name>A0ABQ4R360_9HYPH</name>
<gene>
    <name evidence="3" type="ORF">OPKNFCMD_4471</name>
</gene>
<reference evidence="3" key="1">
    <citation type="journal article" date="2021" name="Front. Microbiol.">
        <title>Comprehensive Comparative Genomics and Phenotyping of Methylobacterium Species.</title>
        <authorList>
            <person name="Alessa O."/>
            <person name="Ogura Y."/>
            <person name="Fujitani Y."/>
            <person name="Takami H."/>
            <person name="Hayashi T."/>
            <person name="Sahin N."/>
            <person name="Tani A."/>
        </authorList>
    </citation>
    <scope>NUCLEOTIDE SEQUENCE</scope>
    <source>
        <strain evidence="3">KCTC 52305</strain>
    </source>
</reference>
<dbReference type="EMBL" id="BPQH01000015">
    <property type="protein sequence ID" value="GJD51716.1"/>
    <property type="molecule type" value="Genomic_DNA"/>
</dbReference>
<sequence>MTILHVAGVGMTPFGRHSGETVRSLASAAALEAMQDAGCGPAMVDAVFFGNAGQGAMEGQHSIRGELALRDIPFRPVPIINAENACASASTAFYLAVAHVRAGLADVALAVGAEKMTGPDKARSAAIFQGSWDVHDVPRTTATLLALGEGVETPPEHRDTGPHSVFMDVYQGFTKFHMREFGTTVTQLATVSSKNHVHSVHNPRSHYRQAFSVDEVLAARMIAWPLTLPMCSPVSDGAAAAIICSEAALAKLSGGRAVQVRASVLAAGGRRRPEDYTLDSAHVLARKAYEEAAIGPGDVSLAEVHDATAFGEIQQAENLMLCGFGEGGPLAESGATRIGGRIPLNPSGGLESKGHPVGATGLGQIYELVLQLRGEAGRRQVEGARVGVAENGGGVMGVEAAATAITILSV</sequence>
<dbReference type="PIRSF" id="PIRSF000429">
    <property type="entry name" value="Ac-CoA_Ac_transf"/>
    <property type="match status" value="1"/>
</dbReference>
<dbReference type="InterPro" id="IPR055140">
    <property type="entry name" value="Thiolase_C_2"/>
</dbReference>
<feature type="domain" description="Thiolase N-terminal" evidence="1">
    <location>
        <begin position="6"/>
        <end position="128"/>
    </location>
</feature>
<evidence type="ECO:0008006" key="5">
    <source>
        <dbReference type="Google" id="ProtNLM"/>
    </source>
</evidence>
<dbReference type="InterPro" id="IPR002155">
    <property type="entry name" value="Thiolase"/>
</dbReference>
<dbReference type="Pfam" id="PF22691">
    <property type="entry name" value="Thiolase_C_1"/>
    <property type="match status" value="1"/>
</dbReference>
<accession>A0ABQ4R360</accession>
<proteinExistence type="predicted"/>
<comment type="caution">
    <text evidence="3">The sequence shown here is derived from an EMBL/GenBank/DDBJ whole genome shotgun (WGS) entry which is preliminary data.</text>
</comment>
<evidence type="ECO:0000313" key="3">
    <source>
        <dbReference type="EMBL" id="GJD51716.1"/>
    </source>
</evidence>
<dbReference type="RefSeq" id="WP_128564359.1">
    <property type="nucleotide sequence ID" value="NZ_BPQH01000015.1"/>
</dbReference>
<dbReference type="Pfam" id="PF00108">
    <property type="entry name" value="Thiolase_N"/>
    <property type="match status" value="1"/>
</dbReference>
<dbReference type="Gene3D" id="3.40.47.10">
    <property type="match status" value="1"/>
</dbReference>
<dbReference type="PANTHER" id="PTHR42870">
    <property type="entry name" value="ACETYL-COA C-ACETYLTRANSFERASE"/>
    <property type="match status" value="1"/>
</dbReference>
<feature type="domain" description="Thiolase C-terminal" evidence="2">
    <location>
        <begin position="274"/>
        <end position="400"/>
    </location>
</feature>
<evidence type="ECO:0000259" key="2">
    <source>
        <dbReference type="Pfam" id="PF22691"/>
    </source>
</evidence>
<evidence type="ECO:0000259" key="1">
    <source>
        <dbReference type="Pfam" id="PF00108"/>
    </source>
</evidence>
<dbReference type="Proteomes" id="UP001055167">
    <property type="component" value="Unassembled WGS sequence"/>
</dbReference>
<dbReference type="PANTHER" id="PTHR42870:SF1">
    <property type="entry name" value="NON-SPECIFIC LIPID-TRANSFER PROTEIN-LIKE 2"/>
    <property type="match status" value="1"/>
</dbReference>
<reference evidence="3" key="2">
    <citation type="submission" date="2021-08" db="EMBL/GenBank/DDBJ databases">
        <authorList>
            <person name="Tani A."/>
            <person name="Ola A."/>
            <person name="Ogura Y."/>
            <person name="Katsura K."/>
            <person name="Hayashi T."/>
        </authorList>
    </citation>
    <scope>NUCLEOTIDE SEQUENCE</scope>
    <source>
        <strain evidence="3">KCTC 52305</strain>
    </source>
</reference>
<dbReference type="SUPFAM" id="SSF53901">
    <property type="entry name" value="Thiolase-like"/>
    <property type="match status" value="2"/>
</dbReference>
<organism evidence="3 4">
    <name type="scientific">Methylobacterium crusticola</name>
    <dbReference type="NCBI Taxonomy" id="1697972"/>
    <lineage>
        <taxon>Bacteria</taxon>
        <taxon>Pseudomonadati</taxon>
        <taxon>Pseudomonadota</taxon>
        <taxon>Alphaproteobacteria</taxon>
        <taxon>Hyphomicrobiales</taxon>
        <taxon>Methylobacteriaceae</taxon>
        <taxon>Methylobacterium</taxon>
    </lineage>
</organism>